<accession>A0ABX6SQ10</accession>
<proteinExistence type="predicted"/>
<dbReference type="RefSeq" id="WP_154597005.1">
    <property type="nucleotide sequence ID" value="NZ_CP060587.1"/>
</dbReference>
<sequence length="155" mass="16340">MRPLTFPRHEGHLIAALVVCVSLSGCGESGSELEKRAEGRADETRTLVDDLAARVGTNPEVKQDATLDCVPGQDDSGLNPTYTVHVATDDTSAARLTSEVADELDAEGWTVKRDSVDPSAEEVEVRFAKGEFNVGVLINQEAGRASVGGSGGCVR</sequence>
<name>A0ABX6SQ10_9ACTN</name>
<protein>
    <submittedName>
        <fullName evidence="1">Uncharacterized protein</fullName>
    </submittedName>
</protein>
<reference evidence="1 2" key="1">
    <citation type="submission" date="2020-08" db="EMBL/GenBank/DDBJ databases">
        <title>Novel species in genus Aeromicrobium.</title>
        <authorList>
            <person name="Zhang G."/>
        </authorList>
    </citation>
    <scope>NUCLEOTIDE SEQUENCE [LARGE SCALE GENOMIC DNA]</scope>
    <source>
        <strain evidence="2">zg-629</strain>
    </source>
</reference>
<gene>
    <name evidence="1" type="ORF">H9L21_10105</name>
</gene>
<keyword evidence="2" id="KW-1185">Reference proteome</keyword>
<evidence type="ECO:0000313" key="2">
    <source>
        <dbReference type="Proteomes" id="UP000515871"/>
    </source>
</evidence>
<dbReference type="EMBL" id="CP060587">
    <property type="protein sequence ID" value="QNL93469.1"/>
    <property type="molecule type" value="Genomic_DNA"/>
</dbReference>
<dbReference type="Proteomes" id="UP000515871">
    <property type="component" value="Chromosome"/>
</dbReference>
<dbReference type="PROSITE" id="PS51257">
    <property type="entry name" value="PROKAR_LIPOPROTEIN"/>
    <property type="match status" value="1"/>
</dbReference>
<evidence type="ECO:0000313" key="1">
    <source>
        <dbReference type="EMBL" id="QNL93469.1"/>
    </source>
</evidence>
<organism evidence="1 2">
    <name type="scientific">Aeromicrobium senzhongii</name>
    <dbReference type="NCBI Taxonomy" id="2663859"/>
    <lineage>
        <taxon>Bacteria</taxon>
        <taxon>Bacillati</taxon>
        <taxon>Actinomycetota</taxon>
        <taxon>Actinomycetes</taxon>
        <taxon>Propionibacteriales</taxon>
        <taxon>Nocardioidaceae</taxon>
        <taxon>Aeromicrobium</taxon>
    </lineage>
</organism>